<dbReference type="KEGG" id="taes:123082248"/>
<evidence type="ECO:0000313" key="8">
    <source>
        <dbReference type="EnsemblPlants" id="TraesCS4A02G233800.1"/>
    </source>
</evidence>
<organism evidence="8">
    <name type="scientific">Triticum aestivum</name>
    <name type="common">Wheat</name>
    <dbReference type="NCBI Taxonomy" id="4565"/>
    <lineage>
        <taxon>Eukaryota</taxon>
        <taxon>Viridiplantae</taxon>
        <taxon>Streptophyta</taxon>
        <taxon>Embryophyta</taxon>
        <taxon>Tracheophyta</taxon>
        <taxon>Spermatophyta</taxon>
        <taxon>Magnoliopsida</taxon>
        <taxon>Liliopsida</taxon>
        <taxon>Poales</taxon>
        <taxon>Poaceae</taxon>
        <taxon>BOP clade</taxon>
        <taxon>Pooideae</taxon>
        <taxon>Triticodae</taxon>
        <taxon>Triticeae</taxon>
        <taxon>Triticinae</taxon>
        <taxon>Triticum</taxon>
    </lineage>
</organism>
<dbReference type="PANTHER" id="PTHR31391">
    <property type="entry name" value="B3 DOMAIN-CONTAINING PROTEIN OS11G0197600-RELATED"/>
    <property type="match status" value="1"/>
</dbReference>
<dbReference type="STRING" id="4565.A0A3B6HZJ5"/>
<name>A0A3B6HZJ5_WHEAT</name>
<evidence type="ECO:0000256" key="1">
    <source>
        <dbReference type="ARBA" id="ARBA00004123"/>
    </source>
</evidence>
<evidence type="ECO:0000256" key="4">
    <source>
        <dbReference type="ARBA" id="ARBA00023163"/>
    </source>
</evidence>
<dbReference type="Gramene" id="TraesROB_scaffold_093228_01G000200.1">
    <property type="protein sequence ID" value="TraesROB_scaffold_093228_01G000200.1"/>
    <property type="gene ID" value="TraesROB_scaffold_093228_01G000200"/>
</dbReference>
<dbReference type="Gramene" id="TraesCAD_scaffold_082585_01G000100.1">
    <property type="protein sequence ID" value="TraesCAD_scaffold_082585_01G000100.1"/>
    <property type="gene ID" value="TraesCAD_scaffold_082585_01G000100"/>
</dbReference>
<dbReference type="PANTHER" id="PTHR31391:SF93">
    <property type="entry name" value="TF-B3 DOMAIN-CONTAINING PROTEIN"/>
    <property type="match status" value="1"/>
</dbReference>
<feature type="domain" description="TF-B3" evidence="7">
    <location>
        <begin position="19"/>
        <end position="112"/>
    </location>
</feature>
<protein>
    <recommendedName>
        <fullName evidence="7">TF-B3 domain-containing protein</fullName>
    </recommendedName>
</protein>
<dbReference type="EnsemblPlants" id="TraesCS4A02G233800.1">
    <property type="protein sequence ID" value="TraesCS4A02G233800.1"/>
    <property type="gene ID" value="TraesCS4A02G233800"/>
</dbReference>
<keyword evidence="4" id="KW-0804">Transcription</keyword>
<dbReference type="Gramene" id="TraesWEE_scaffold_100147_01G000100.1">
    <property type="protein sequence ID" value="TraesWEE_scaffold_100147_01G000100.1"/>
    <property type="gene ID" value="TraesWEE_scaffold_100147_01G000100"/>
</dbReference>
<dbReference type="OrthoDB" id="590488at2759"/>
<accession>A0A3B6HZJ5</accession>
<comment type="subcellular location">
    <subcellularLocation>
        <location evidence="1">Nucleus</location>
    </subcellularLocation>
</comment>
<dbReference type="OMA" id="IRTDALC"/>
<evidence type="ECO:0000256" key="6">
    <source>
        <dbReference type="SAM" id="MobiDB-lite"/>
    </source>
</evidence>
<evidence type="ECO:0000256" key="3">
    <source>
        <dbReference type="ARBA" id="ARBA00023125"/>
    </source>
</evidence>
<evidence type="ECO:0000256" key="5">
    <source>
        <dbReference type="ARBA" id="ARBA00023242"/>
    </source>
</evidence>
<evidence type="ECO:0000313" key="9">
    <source>
        <dbReference type="Proteomes" id="UP000019116"/>
    </source>
</evidence>
<reference evidence="8" key="2">
    <citation type="submission" date="2018-10" db="UniProtKB">
        <authorList>
            <consortium name="EnsemblPlants"/>
        </authorList>
    </citation>
    <scope>IDENTIFICATION</scope>
</reference>
<dbReference type="AlphaFoldDB" id="A0A3B6HZJ5"/>
<dbReference type="Gramene" id="TraesPARA_EIv1.0_1248420.1">
    <property type="protein sequence ID" value="TraesPARA_EIv1.0_1248420.1.CDS"/>
    <property type="gene ID" value="TraesPARA_EIv1.0_1248420"/>
</dbReference>
<dbReference type="RefSeq" id="XP_044360550.1">
    <property type="nucleotide sequence ID" value="XM_044504615.1"/>
</dbReference>
<dbReference type="CDD" id="cd10017">
    <property type="entry name" value="B3_DNA"/>
    <property type="match status" value="3"/>
</dbReference>
<dbReference type="InterPro" id="IPR044837">
    <property type="entry name" value="REM16-like"/>
</dbReference>
<dbReference type="Pfam" id="PF02362">
    <property type="entry name" value="B3"/>
    <property type="match status" value="3"/>
</dbReference>
<keyword evidence="5" id="KW-0539">Nucleus</keyword>
<sequence length="525" mass="59641">MRNSCECCKRYWTHLHGKVKRFITRMDRHSRHSMVIPERFVNYFAWKLSGTIKLEAPNGNVYDVGITERRNKTVLRSGWEAFVDANHIVESDSLMFRYRGNCRFKVVVFDSSGCEKVFSCAGILTNISDQEPSTNSTDISTSFSDGNTHSSARRQSDDCQSGSSGHRRKRAKKDAISSPSEDSSGEDSPYEHESSESDGQTLPTPLYVLSGKCYLTEEDDANIVELVQEIQPEMPLLVAMMRKPSVKPYPDLVIPKDYTLAHFPRKNQTIKLQLPEQSKKWYCEFRVKSDGGHCSLYDCGFVRENNLLEGDLCVFQPMTSRKGRTFKVIVRLLRKATIDHPSSENISKRGLPSTKNAPTLCIKEEPNDDEETFSSGHHEHRISEKYPDHDGTEPYMMAMGAELTEVQDKVVLEKVGAIASDLPIYVAVMTKTSVRVSLTFGTEYTARYLRTGGRNLVLQLEGKSQRWHGKMRDKKGALRISGGWTSFASENGLRERDICLFELMKNKGELKQKMMVYILSRELFA</sequence>
<feature type="compositionally biased region" description="Basic and acidic residues" evidence="6">
    <location>
        <begin position="381"/>
        <end position="391"/>
    </location>
</feature>
<proteinExistence type="predicted"/>
<dbReference type="SMART" id="SM01019">
    <property type="entry name" value="B3"/>
    <property type="match status" value="3"/>
</dbReference>
<reference evidence="8" key="1">
    <citation type="submission" date="2018-08" db="EMBL/GenBank/DDBJ databases">
        <authorList>
            <person name="Rossello M."/>
        </authorList>
    </citation>
    <scope>NUCLEOTIDE SEQUENCE [LARGE SCALE GENOMIC DNA]</scope>
    <source>
        <strain evidence="8">cv. Chinese Spring</strain>
    </source>
</reference>
<dbReference type="InterPro" id="IPR003340">
    <property type="entry name" value="B3_DNA-bd"/>
</dbReference>
<dbReference type="GeneID" id="123082248"/>
<dbReference type="Gramene" id="TraesCS4A03G0618200.1">
    <property type="protein sequence ID" value="TraesCS4A03G0618200.1.CDS"/>
    <property type="gene ID" value="TraesCS4A03G0618200"/>
</dbReference>
<dbReference type="Gramene" id="TraesKAR4A01G0331210.1">
    <property type="protein sequence ID" value="cds.TraesKAR4A01G0331210.1"/>
    <property type="gene ID" value="TraesKAR4A01G0331210"/>
</dbReference>
<dbReference type="Gramene" id="TraesRN4A0100632900.1">
    <property type="protein sequence ID" value="TraesRN4A0100632900.1"/>
    <property type="gene ID" value="TraesRN4A0100632900"/>
</dbReference>
<dbReference type="Gramene" id="TraesCLE_scaffold_181328_01G000100.1">
    <property type="protein sequence ID" value="TraesCLE_scaffold_181328_01G000100.1"/>
    <property type="gene ID" value="TraesCLE_scaffold_181328_01G000100"/>
</dbReference>
<keyword evidence="9" id="KW-1185">Reference proteome</keyword>
<gene>
    <name evidence="8" type="primary">LOC123082248</name>
</gene>
<feature type="compositionally biased region" description="Polar residues" evidence="6">
    <location>
        <begin position="129"/>
        <end position="150"/>
    </location>
</feature>
<dbReference type="GO" id="GO:0003677">
    <property type="term" value="F:DNA binding"/>
    <property type="evidence" value="ECO:0007669"/>
    <property type="project" value="UniProtKB-KW"/>
</dbReference>
<feature type="region of interest" description="Disordered" evidence="6">
    <location>
        <begin position="129"/>
        <end position="204"/>
    </location>
</feature>
<dbReference type="SUPFAM" id="SSF101936">
    <property type="entry name" value="DNA-binding pseudobarrel domain"/>
    <property type="match status" value="3"/>
</dbReference>
<keyword evidence="2" id="KW-0805">Transcription regulation</keyword>
<feature type="region of interest" description="Disordered" evidence="6">
    <location>
        <begin position="357"/>
        <end position="391"/>
    </location>
</feature>
<dbReference type="Gene3D" id="2.40.330.10">
    <property type="entry name" value="DNA-binding pseudobarrel domain"/>
    <property type="match status" value="3"/>
</dbReference>
<dbReference type="Gramene" id="TraesCS4A02G233800.1">
    <property type="protein sequence ID" value="TraesCS4A02G233800.1"/>
    <property type="gene ID" value="TraesCS4A02G233800"/>
</dbReference>
<evidence type="ECO:0000256" key="2">
    <source>
        <dbReference type="ARBA" id="ARBA00023015"/>
    </source>
</evidence>
<keyword evidence="3" id="KW-0238">DNA-binding</keyword>
<dbReference type="GO" id="GO:0005634">
    <property type="term" value="C:nucleus"/>
    <property type="evidence" value="ECO:0007669"/>
    <property type="project" value="UniProtKB-SubCell"/>
</dbReference>
<dbReference type="PROSITE" id="PS50863">
    <property type="entry name" value="B3"/>
    <property type="match status" value="2"/>
</dbReference>
<evidence type="ECO:0000259" key="7">
    <source>
        <dbReference type="PROSITE" id="PS50863"/>
    </source>
</evidence>
<dbReference type="Proteomes" id="UP000019116">
    <property type="component" value="Chromosome 4A"/>
</dbReference>
<dbReference type="SMR" id="A0A3B6HZJ5"/>
<dbReference type="InterPro" id="IPR015300">
    <property type="entry name" value="DNA-bd_pseudobarrel_sf"/>
</dbReference>
<feature type="domain" description="TF-B3" evidence="7">
    <location>
        <begin position="423"/>
        <end position="522"/>
    </location>
</feature>